<comment type="caution">
    <text evidence="4">The sequence shown here is derived from an EMBL/GenBank/DDBJ whole genome shotgun (WGS) entry which is preliminary data.</text>
</comment>
<feature type="domain" description="C2H2-type" evidence="3">
    <location>
        <begin position="425"/>
        <end position="450"/>
    </location>
</feature>
<feature type="compositionally biased region" description="Polar residues" evidence="2">
    <location>
        <begin position="666"/>
        <end position="680"/>
    </location>
</feature>
<feature type="region of interest" description="Disordered" evidence="2">
    <location>
        <begin position="178"/>
        <end position="223"/>
    </location>
</feature>
<gene>
    <name evidence="4" type="ORF">CDAUBV1_LOCUS669</name>
</gene>
<feature type="region of interest" description="Disordered" evidence="2">
    <location>
        <begin position="459"/>
        <end position="492"/>
    </location>
</feature>
<organism evidence="4 5">
    <name type="scientific">Calicophoron daubneyi</name>
    <name type="common">Rumen fluke</name>
    <name type="synonym">Paramphistomum daubneyi</name>
    <dbReference type="NCBI Taxonomy" id="300641"/>
    <lineage>
        <taxon>Eukaryota</taxon>
        <taxon>Metazoa</taxon>
        <taxon>Spiralia</taxon>
        <taxon>Lophotrochozoa</taxon>
        <taxon>Platyhelminthes</taxon>
        <taxon>Trematoda</taxon>
        <taxon>Digenea</taxon>
        <taxon>Plagiorchiida</taxon>
        <taxon>Pronocephalata</taxon>
        <taxon>Paramphistomoidea</taxon>
        <taxon>Paramphistomidae</taxon>
        <taxon>Calicophoron</taxon>
    </lineage>
</organism>
<keyword evidence="1" id="KW-0862">Zinc</keyword>
<feature type="compositionally biased region" description="Polar residues" evidence="2">
    <location>
        <begin position="1353"/>
        <end position="1362"/>
    </location>
</feature>
<name>A0AAV2SZJ0_CALDB</name>
<dbReference type="InterPro" id="IPR013087">
    <property type="entry name" value="Znf_C2H2_type"/>
</dbReference>
<dbReference type="Proteomes" id="UP001497525">
    <property type="component" value="Unassembled WGS sequence"/>
</dbReference>
<dbReference type="PROSITE" id="PS00028">
    <property type="entry name" value="ZINC_FINGER_C2H2_1"/>
    <property type="match status" value="2"/>
</dbReference>
<dbReference type="PROSITE" id="PS50157">
    <property type="entry name" value="ZINC_FINGER_C2H2_2"/>
    <property type="match status" value="1"/>
</dbReference>
<evidence type="ECO:0000259" key="3">
    <source>
        <dbReference type="PROSITE" id="PS50157"/>
    </source>
</evidence>
<evidence type="ECO:0000256" key="1">
    <source>
        <dbReference type="PROSITE-ProRule" id="PRU00042"/>
    </source>
</evidence>
<dbReference type="SMART" id="SM00355">
    <property type="entry name" value="ZnF_C2H2"/>
    <property type="match status" value="3"/>
</dbReference>
<keyword evidence="1" id="KW-0479">Metal-binding</keyword>
<dbReference type="GO" id="GO:0008270">
    <property type="term" value="F:zinc ion binding"/>
    <property type="evidence" value="ECO:0007669"/>
    <property type="project" value="UniProtKB-KW"/>
</dbReference>
<keyword evidence="1" id="KW-0863">Zinc-finger</keyword>
<evidence type="ECO:0000256" key="2">
    <source>
        <dbReference type="SAM" id="MobiDB-lite"/>
    </source>
</evidence>
<accession>A0AAV2SZJ0</accession>
<feature type="compositionally biased region" description="Polar residues" evidence="2">
    <location>
        <begin position="1308"/>
        <end position="1317"/>
    </location>
</feature>
<dbReference type="EMBL" id="CAXLJL010000002">
    <property type="protein sequence ID" value="CAL5129645.1"/>
    <property type="molecule type" value="Genomic_DNA"/>
</dbReference>
<protein>
    <recommendedName>
        <fullName evidence="3">C2H2-type domain-containing protein</fullName>
    </recommendedName>
</protein>
<feature type="region of interest" description="Disordered" evidence="2">
    <location>
        <begin position="631"/>
        <end position="680"/>
    </location>
</feature>
<evidence type="ECO:0000313" key="4">
    <source>
        <dbReference type="EMBL" id="CAL5129645.1"/>
    </source>
</evidence>
<sequence>MHRFSTQLTNPNTRRLDYGPPGDILFSTTAGDSLHVCSAHNFTHRSEVSSGQGVSDRPTPVSLFNSLLDPNIELPTISVCEVDAVLSSLTSSSLSSISARTNIENDIRNSEKRFSGRHSPLLVSAISRSASPSPVLRSNAENGVTCDKRRLIVLNMPSQVHNLNKFSASRTVFTPTPTRRSFSLSIEKSPPSDEGLVSPESKPNNTHNSPPAVPAAPKPAQAVSHNLESGGSAAKIGCNKIISLSPDSSCHLPLKNKGKSFADGQLFTSSGDSSQPVGVSILSPSSSIRATIANIKSGSYVFPVISARDRSPFGGLDLATYSQSKRLIKDTSSNETARCREANLSVRIANRAQFFNSRYSETPRDLTNGESSNIFTRQNSVQLLKVDPILENQTAPQLRSVSEANDMPNGTESRLICNTDERFKFTCPHPRCGRHYQAELSLLRHLNKYHGEPIDLPSRRSQAAARHVHRRTASEERSFTREDYRSNGTGLALSPMKSTTTVDFSSRNADASVSTGISMSSKILDNAIALEANQCRRFPDEQTVGQLRADNKDPALHYGNLPSESDPQPAGDAVLPLRCVVLPKKFFTFDRVGLGRSKDSSFIEPPCLVRSLSNVGDLSCIPGSNVLVEKAGTKVESSPPRQPRLRSVSGSNGSISEDPLDHPHRQLNSNSIPPSSQWEPSVSAASDFVVCRTEKIPTTVKPTQISDPHLPRPCVVSMEFGRRRTLSTGADPRSSHSCDGNAAINLDKNVADLACPSCGCDYKPNADRRSEWISGIGALTYSKSGPITCPIDSCAYVCTGRADLSAHLTGSHFPEVKSQLVRLIFACPVKDCQTVCADEASFQAHFSNHLLGCLPGDLTTLFSPLSQASFSEHIVNNGQSKSTTDLPMPPDPLLNGVGPTELPSDFGAVNSGDQSTLAISTSNTDHLNSSALEVSEIYPIEGPPNSNGEAYAKVSECSQPMITSPPNLDPDQEILLDPISIPSSLNGCTPGSFAFSQNPRQSLELDSLSKASGTSSEELYVADRNVSSSLLDPTLPGVTNNPTGGFIFNGGQVDLTDHRNLLSALDLIPDDILMELLREDRPGVWGEGNVTNMSTYSAPHAWNSPDLADTRLVDSDGTEELADICNGFSPLELNDCAETSLSWSVDKLGTPEDKCACSLAPLSRASSPSCSSWVPPAMVRETWSSAIANERPSNQAYSDLGHAESDGFAQVDFDCPRHVISDLTAALILPDVERRLKVSMTSNGKWPGNITAPATTPCNTISNISESAMEINMRNGRQSCCSGKRRRNASESSPTSKCRDRNMKAVDSPQTRIPSKSLRQLPLENDFDCSPADGSRTHFRGSKRILRVDPSPLSRNSSAEHQSFNLSTAIPPVDINPRSASYQRLCASQGSSIRNGTAYRDPSPYYLNRWFATDDDCTVNSNPFPCSSPKHTAVVEPKKRRRKAQLCPMACPDLLTLDSRPLLPPPPPGVTVTRTILPRRHSMVYCNLVQSAKLPH</sequence>
<feature type="compositionally biased region" description="Basic and acidic residues" evidence="2">
    <location>
        <begin position="472"/>
        <end position="485"/>
    </location>
</feature>
<proteinExistence type="predicted"/>
<feature type="region of interest" description="Disordered" evidence="2">
    <location>
        <begin position="1342"/>
        <end position="1362"/>
    </location>
</feature>
<feature type="region of interest" description="Disordered" evidence="2">
    <location>
        <begin position="1277"/>
        <end position="1317"/>
    </location>
</feature>
<reference evidence="4" key="1">
    <citation type="submission" date="2024-06" db="EMBL/GenBank/DDBJ databases">
        <authorList>
            <person name="Liu X."/>
            <person name="Lenzi L."/>
            <person name="Haldenby T S."/>
            <person name="Uol C."/>
        </authorList>
    </citation>
    <scope>NUCLEOTIDE SEQUENCE</scope>
</reference>
<evidence type="ECO:0000313" key="5">
    <source>
        <dbReference type="Proteomes" id="UP001497525"/>
    </source>
</evidence>